<keyword evidence="2" id="KW-1185">Reference proteome</keyword>
<evidence type="ECO:0000313" key="2">
    <source>
        <dbReference type="Proteomes" id="UP000191040"/>
    </source>
</evidence>
<organism evidence="1 2">
    <name type="scientific">Aeromicrobium choanae</name>
    <dbReference type="NCBI Taxonomy" id="1736691"/>
    <lineage>
        <taxon>Bacteria</taxon>
        <taxon>Bacillati</taxon>
        <taxon>Actinomycetota</taxon>
        <taxon>Actinomycetes</taxon>
        <taxon>Propionibacteriales</taxon>
        <taxon>Nocardioidaceae</taxon>
        <taxon>Aeromicrobium</taxon>
    </lineage>
</organism>
<proteinExistence type="predicted"/>
<sequence>MSGRSSQRGAEAPGAAHYLVRAYLHQHREGRSPEGRIRLHADDCGSRPVVGLLVAGYSEVSPQSAIASALLDRLTAIIQGPLGLVAHYRDTSPQLAAWLAKELIERTTVEITSTNYLPTRPQGARR</sequence>
<dbReference type="Proteomes" id="UP000191040">
    <property type="component" value="Chromosome I"/>
</dbReference>
<name>A0A1T4Z190_9ACTN</name>
<evidence type="ECO:0000313" key="1">
    <source>
        <dbReference type="EMBL" id="SKB07663.1"/>
    </source>
</evidence>
<accession>A0A1T4Z190</accession>
<gene>
    <name evidence="1" type="ORF">SAMN06295964_1773</name>
</gene>
<reference evidence="2" key="1">
    <citation type="submission" date="2017-02" db="EMBL/GenBank/DDBJ databases">
        <authorList>
            <person name="Varghese N."/>
            <person name="Submissions S."/>
        </authorList>
    </citation>
    <scope>NUCLEOTIDE SEQUENCE [LARGE SCALE GENOMIC DNA]</scope>
    <source>
        <strain evidence="2">9H-4</strain>
    </source>
</reference>
<protein>
    <submittedName>
        <fullName evidence="1">Uncharacterized protein</fullName>
    </submittedName>
</protein>
<dbReference type="AlphaFoldDB" id="A0A1T4Z190"/>
<dbReference type="EMBL" id="LT796768">
    <property type="protein sequence ID" value="SKB07663.1"/>
    <property type="molecule type" value="Genomic_DNA"/>
</dbReference>